<evidence type="ECO:0000313" key="3">
    <source>
        <dbReference type="EMBL" id="TCC44949.1"/>
    </source>
</evidence>
<dbReference type="SUPFAM" id="SSF51679">
    <property type="entry name" value="Bacterial luciferase-like"/>
    <property type="match status" value="1"/>
</dbReference>
<dbReference type="OrthoDB" id="675245at2"/>
<keyword evidence="4" id="KW-1185">Reference proteome</keyword>
<evidence type="ECO:0000313" key="4">
    <source>
        <dbReference type="Proteomes" id="UP000293342"/>
    </source>
</evidence>
<reference evidence="3 4" key="1">
    <citation type="submission" date="2019-02" db="EMBL/GenBank/DDBJ databases">
        <title>Kribbella capetownensis sp. nov. and Kribbella speibonae sp. nov., isolated from soil.</title>
        <authorList>
            <person name="Curtis S.M."/>
            <person name="Norton I."/>
            <person name="Everest G.J."/>
            <person name="Meyers P.R."/>
        </authorList>
    </citation>
    <scope>NUCLEOTIDE SEQUENCE [LARGE SCALE GENOMIC DNA]</scope>
    <source>
        <strain evidence="3 4">YM53</strain>
    </source>
</reference>
<accession>A0A4R0JEV2</accession>
<feature type="domain" description="Luciferase-like" evidence="2">
    <location>
        <begin position="16"/>
        <end position="227"/>
    </location>
</feature>
<proteinExistence type="predicted"/>
<keyword evidence="1" id="KW-0560">Oxidoreductase</keyword>
<organism evidence="3 4">
    <name type="scientific">Kribbella capetownensis</name>
    <dbReference type="NCBI Taxonomy" id="1572659"/>
    <lineage>
        <taxon>Bacteria</taxon>
        <taxon>Bacillati</taxon>
        <taxon>Actinomycetota</taxon>
        <taxon>Actinomycetes</taxon>
        <taxon>Propionibacteriales</taxon>
        <taxon>Kribbellaceae</taxon>
        <taxon>Kribbella</taxon>
    </lineage>
</organism>
<dbReference type="GO" id="GO:0016705">
    <property type="term" value="F:oxidoreductase activity, acting on paired donors, with incorporation or reduction of molecular oxygen"/>
    <property type="evidence" value="ECO:0007669"/>
    <property type="project" value="InterPro"/>
</dbReference>
<dbReference type="PANTHER" id="PTHR43244">
    <property type="match status" value="1"/>
</dbReference>
<evidence type="ECO:0000259" key="2">
    <source>
        <dbReference type="Pfam" id="PF00296"/>
    </source>
</evidence>
<comment type="caution">
    <text evidence="3">The sequence shown here is derived from an EMBL/GenBank/DDBJ whole genome shotgun (WGS) entry which is preliminary data.</text>
</comment>
<dbReference type="Proteomes" id="UP000293342">
    <property type="component" value="Unassembled WGS sequence"/>
</dbReference>
<dbReference type="RefSeq" id="WP_131517254.1">
    <property type="nucleotide sequence ID" value="NZ_SJKD01000008.1"/>
</dbReference>
<dbReference type="PANTHER" id="PTHR43244:SF1">
    <property type="entry name" value="5,10-METHYLENETETRAHYDROMETHANOPTERIN REDUCTASE"/>
    <property type="match status" value="1"/>
</dbReference>
<dbReference type="InterPro" id="IPR050564">
    <property type="entry name" value="F420-G6PD/mer"/>
</dbReference>
<dbReference type="CDD" id="cd01097">
    <property type="entry name" value="Tetrahydromethanopterin_reductase"/>
    <property type="match status" value="1"/>
</dbReference>
<dbReference type="Gene3D" id="3.20.20.30">
    <property type="entry name" value="Luciferase-like domain"/>
    <property type="match status" value="1"/>
</dbReference>
<sequence length="289" mass="30457">MTNQLRLGLVFHPALPPESIRSLARSVDAAGLDDFWVSEDCFKESAVASAVVALEATSRVRVGIGILPVPLRSVAQAAMEIATIDRLFPGRFVAGIGHGVQPWMEQAGVRADAPLTLLREYATALRQLLDGERVTVSGRYVRLDDVALTYPPLQPVPLLIGAAGPRSLAAAGRLGTGTMLPLGLDLAELKQSTATTLADAAPDHEVVATLTVATGPDAHARIEAELANWDIPGGPEVGAAGNARTIADRILQLADAGVTTVSIQPCRDEPDLDAFVHFLGKDLKPLLHV</sequence>
<dbReference type="InterPro" id="IPR036661">
    <property type="entry name" value="Luciferase-like_sf"/>
</dbReference>
<evidence type="ECO:0000256" key="1">
    <source>
        <dbReference type="ARBA" id="ARBA00023002"/>
    </source>
</evidence>
<dbReference type="AlphaFoldDB" id="A0A4R0JEV2"/>
<protein>
    <submittedName>
        <fullName evidence="3">LLM class flavin-dependent oxidoreductase</fullName>
    </submittedName>
</protein>
<dbReference type="InterPro" id="IPR011251">
    <property type="entry name" value="Luciferase-like_dom"/>
</dbReference>
<dbReference type="Pfam" id="PF00296">
    <property type="entry name" value="Bac_luciferase"/>
    <property type="match status" value="1"/>
</dbReference>
<dbReference type="EMBL" id="SJKD01000008">
    <property type="protein sequence ID" value="TCC44949.1"/>
    <property type="molecule type" value="Genomic_DNA"/>
</dbReference>
<gene>
    <name evidence="3" type="ORF">E0H75_30975</name>
</gene>
<name>A0A4R0JEV2_9ACTN</name>